<dbReference type="InterPro" id="IPR054612">
    <property type="entry name" value="Phage_capsid-like_C"/>
</dbReference>
<dbReference type="EMBL" id="LR796465">
    <property type="protein sequence ID" value="CAB4146543.1"/>
    <property type="molecule type" value="Genomic_DNA"/>
</dbReference>
<gene>
    <name evidence="4" type="ORF">UFOVP495_27</name>
</gene>
<organism evidence="4">
    <name type="scientific">uncultured Caudovirales phage</name>
    <dbReference type="NCBI Taxonomy" id="2100421"/>
    <lineage>
        <taxon>Viruses</taxon>
        <taxon>Duplodnaviria</taxon>
        <taxon>Heunggongvirae</taxon>
        <taxon>Uroviricota</taxon>
        <taxon>Caudoviricetes</taxon>
        <taxon>Peduoviridae</taxon>
        <taxon>Maltschvirus</taxon>
        <taxon>Maltschvirus maltsch</taxon>
    </lineage>
</organism>
<dbReference type="GO" id="GO:0044423">
    <property type="term" value="C:virion component"/>
    <property type="evidence" value="ECO:0007669"/>
    <property type="project" value="UniProtKB-KW"/>
</dbReference>
<name>A0A6J5MLU3_9CAUD</name>
<dbReference type="InterPro" id="IPR024455">
    <property type="entry name" value="Phage_capsid"/>
</dbReference>
<proteinExistence type="predicted"/>
<evidence type="ECO:0000259" key="3">
    <source>
        <dbReference type="Pfam" id="PF05065"/>
    </source>
</evidence>
<sequence length="376" mass="43839">MNNEILDIIVDSIIKQNKDNHFLHEELSHLRQNFHEEFSHFRHEFDKFQTQIKQPKPVKESKKPKKYLKQLMDFIRCGEINPNYNKNSFETKDLTETGGNSGNFLIPNTILNEIFTLNHTEIRPSWSLRNYAKIENVKGNNFSILYSNDSGYSATFVSELANRVPTATGLIDSIKLSLVELYAQPRISINLLHDSVINLENFILQKIEESITVAEEQAFLYGTQLGILGLLNDTRITQFTSLNIQNIINADLENLFYSLDIQYINDKDTKWFMNQFTFKRLSQLSQDNQFIKLDTFFNSTLYGIPIVINPFMQSYNVTGNIPIFIGNLKNYRIFDLPEVTFIKDNITEKQWMKFYLSKRLNSVVTNPNAFKILKIK</sequence>
<keyword evidence="2" id="KW-0946">Virion</keyword>
<reference evidence="4" key="1">
    <citation type="submission" date="2020-04" db="EMBL/GenBank/DDBJ databases">
        <authorList>
            <person name="Chiriac C."/>
            <person name="Salcher M."/>
            <person name="Ghai R."/>
            <person name="Kavagutti S V."/>
        </authorList>
    </citation>
    <scope>NUCLEOTIDE SEQUENCE</scope>
</reference>
<accession>A0A6J5MLU3</accession>
<dbReference type="Pfam" id="PF05065">
    <property type="entry name" value="Phage_capsid"/>
    <property type="match status" value="1"/>
</dbReference>
<feature type="domain" description="Phage capsid-like C-terminal" evidence="3">
    <location>
        <begin position="102"/>
        <end position="374"/>
    </location>
</feature>
<dbReference type="Gene3D" id="3.30.2400.10">
    <property type="entry name" value="Major capsid protein gp5"/>
    <property type="match status" value="1"/>
</dbReference>
<evidence type="ECO:0000256" key="2">
    <source>
        <dbReference type="ARBA" id="ARBA00022844"/>
    </source>
</evidence>
<dbReference type="SUPFAM" id="SSF56563">
    <property type="entry name" value="Major capsid protein gp5"/>
    <property type="match status" value="1"/>
</dbReference>
<evidence type="ECO:0000313" key="4">
    <source>
        <dbReference type="EMBL" id="CAB4146543.1"/>
    </source>
</evidence>
<evidence type="ECO:0000256" key="1">
    <source>
        <dbReference type="ARBA" id="ARBA00004328"/>
    </source>
</evidence>
<protein>
    <submittedName>
        <fullName evidence="4">COG4653 Predicted phage phi-C31 gp36 major capsid-like protein</fullName>
    </submittedName>
</protein>
<dbReference type="NCBIfam" id="TIGR01554">
    <property type="entry name" value="major_cap_HK97"/>
    <property type="match status" value="1"/>
</dbReference>
<comment type="subcellular location">
    <subcellularLocation>
        <location evidence="1">Virion</location>
    </subcellularLocation>
</comment>